<accession>A0A8F7YIA3</accession>
<dbReference type="GO" id="GO:0004842">
    <property type="term" value="F:ubiquitin-protein transferase activity"/>
    <property type="evidence" value="ECO:0007669"/>
    <property type="project" value="InterPro"/>
</dbReference>
<dbReference type="RefSeq" id="WP_219190804.1">
    <property type="nucleotide sequence ID" value="NZ_CP079838.1"/>
</dbReference>
<gene>
    <name evidence="1" type="ORF">JMJ83_06720</name>
</gene>
<name>A0A8F7YIA3_SALER</name>
<dbReference type="InterPro" id="IPR010489">
    <property type="entry name" value="Effector_NleG"/>
</dbReference>
<dbReference type="GO" id="GO:0044403">
    <property type="term" value="P:biological process involved in symbiotic interaction"/>
    <property type="evidence" value="ECO:0007669"/>
    <property type="project" value="InterPro"/>
</dbReference>
<sequence>MPPVFITLPVNEHGNVLPISSHDLGSIRGAAQNADDAVDVQMGNGLYRVRYLPRLDSFSVNPNTGFNPLHSAMEFITTVNNSTHLEEHLNQGRTFLSALEAALLRCQSRISTKIDSCSFSIEQATLSLSAGHLTCPITLCVPERGVFARTSLQSDVCCLYDSTALKELVSRRLPHPISREAITGGHIIPKEQCHFDQEKGSFIHSASESR</sequence>
<proteinExistence type="predicted"/>
<dbReference type="Pfam" id="PF06416">
    <property type="entry name" value="T3SS_NleG"/>
    <property type="match status" value="1"/>
</dbReference>
<reference evidence="1" key="1">
    <citation type="submission" date="2021-07" db="EMBL/GenBank/DDBJ databases">
        <title>Whole-Genome Sequences of non-enterica strains of Salmonella enterica isolated from poultry houses.</title>
        <authorList>
            <person name="Lamas A."/>
            <person name="Regal P."/>
            <person name="Miranda J.M."/>
            <person name="Vazquez B."/>
            <person name="Cepeda A."/>
            <person name="Franco C.M."/>
        </authorList>
    </citation>
    <scope>NUCLEOTIDE SEQUENCE</scope>
    <source>
        <strain evidence="1">LHICA_SA3</strain>
    </source>
</reference>
<organism evidence="1">
    <name type="scientific">Salmonella enterica subsp. salamae</name>
    <dbReference type="NCBI Taxonomy" id="59202"/>
    <lineage>
        <taxon>Bacteria</taxon>
        <taxon>Pseudomonadati</taxon>
        <taxon>Pseudomonadota</taxon>
        <taxon>Gammaproteobacteria</taxon>
        <taxon>Enterobacterales</taxon>
        <taxon>Enterobacteriaceae</taxon>
        <taxon>Salmonella</taxon>
    </lineage>
</organism>
<protein>
    <submittedName>
        <fullName evidence="1">DUF1076 domain-containing protein</fullName>
    </submittedName>
</protein>
<dbReference type="AlphaFoldDB" id="A0A8F7YIA3"/>
<dbReference type="EMBL" id="CP079838">
    <property type="protein sequence ID" value="QXX22118.1"/>
    <property type="molecule type" value="Genomic_DNA"/>
</dbReference>
<evidence type="ECO:0000313" key="1">
    <source>
        <dbReference type="EMBL" id="QXX22118.1"/>
    </source>
</evidence>